<dbReference type="AlphaFoldDB" id="A0A2S6CJM3"/>
<dbReference type="EMBL" id="PNEN01000330">
    <property type="protein sequence ID" value="PPJ59936.1"/>
    <property type="molecule type" value="Genomic_DNA"/>
</dbReference>
<accession>A0A2S6CJM3</accession>
<feature type="region of interest" description="Disordered" evidence="1">
    <location>
        <begin position="182"/>
        <end position="258"/>
    </location>
</feature>
<gene>
    <name evidence="2" type="ORF">CBER1_10681</name>
</gene>
<protein>
    <submittedName>
        <fullName evidence="2">Uncharacterized protein</fullName>
    </submittedName>
</protein>
<name>A0A2S6CJM3_9PEZI</name>
<evidence type="ECO:0000313" key="2">
    <source>
        <dbReference type="EMBL" id="PPJ59936.1"/>
    </source>
</evidence>
<proteinExistence type="predicted"/>
<evidence type="ECO:0000313" key="3">
    <source>
        <dbReference type="Proteomes" id="UP000237631"/>
    </source>
</evidence>
<organism evidence="2 3">
    <name type="scientific">Cercospora berteroae</name>
    <dbReference type="NCBI Taxonomy" id="357750"/>
    <lineage>
        <taxon>Eukaryota</taxon>
        <taxon>Fungi</taxon>
        <taxon>Dikarya</taxon>
        <taxon>Ascomycota</taxon>
        <taxon>Pezizomycotina</taxon>
        <taxon>Dothideomycetes</taxon>
        <taxon>Dothideomycetidae</taxon>
        <taxon>Mycosphaerellales</taxon>
        <taxon>Mycosphaerellaceae</taxon>
        <taxon>Cercospora</taxon>
    </lineage>
</organism>
<sequence length="304" mass="33691">MLLWTTACAQSLEAVQVRKKNAESKRLEPERANEVAVAIKAFSKERQIQKISKLMSQKELNLERTVPLAIQMAQVTVNGDTSKTEIKDNAKGNEAVQRTNEAVQGDKGAQPVPAKNIKQVNDTPAGDDAFVEQVQQRMDVTKEETDDFDSLAAKLEWDWRSDPTLERWAANTMQNDEAPLHLVQGSSPKYTPQQTQKFQNTGPAQSAQAEVRQPEGTDRNPPTTYASPSEGFADRNGELGAEKKNHYREKKYFPPSSHPVKIDSALLRNISMNPGNTGSKNAFVKAATHVLGVQDLKSKNVPQQ</sequence>
<reference evidence="3" key="1">
    <citation type="journal article" date="2017" name="bioRxiv">
        <title>Conservation of a gene cluster reveals novel cercosporin biosynthetic mechanisms and extends production to the genus Colletotrichum.</title>
        <authorList>
            <person name="de Jonge R."/>
            <person name="Ebert M.K."/>
            <person name="Huitt-Roehl C.R."/>
            <person name="Pal P."/>
            <person name="Suttle J.C."/>
            <person name="Spanner R.E."/>
            <person name="Neubauer J.D."/>
            <person name="Jurick W.M.II."/>
            <person name="Stott K.A."/>
            <person name="Secor G.A."/>
            <person name="Thomma B.P.H.J."/>
            <person name="Van de Peer Y."/>
            <person name="Townsend C.A."/>
            <person name="Bolton M.D."/>
        </authorList>
    </citation>
    <scope>NUCLEOTIDE SEQUENCE [LARGE SCALE GENOMIC DNA]</scope>
    <source>
        <strain evidence="3">CBS538.71</strain>
    </source>
</reference>
<feature type="compositionally biased region" description="Polar residues" evidence="1">
    <location>
        <begin position="184"/>
        <end position="208"/>
    </location>
</feature>
<dbReference type="Proteomes" id="UP000237631">
    <property type="component" value="Unassembled WGS sequence"/>
</dbReference>
<evidence type="ECO:0000256" key="1">
    <source>
        <dbReference type="SAM" id="MobiDB-lite"/>
    </source>
</evidence>
<comment type="caution">
    <text evidence="2">The sequence shown here is derived from an EMBL/GenBank/DDBJ whole genome shotgun (WGS) entry which is preliminary data.</text>
</comment>
<feature type="compositionally biased region" description="Basic and acidic residues" evidence="1">
    <location>
        <begin position="232"/>
        <end position="244"/>
    </location>
</feature>
<keyword evidence="3" id="KW-1185">Reference proteome</keyword>